<evidence type="ECO:0000256" key="1">
    <source>
        <dbReference type="SAM" id="SignalP"/>
    </source>
</evidence>
<organism evidence="2 3">
    <name type="scientific">Dermatophagoides pteronyssinus</name>
    <name type="common">European house dust mite</name>
    <dbReference type="NCBI Taxonomy" id="6956"/>
    <lineage>
        <taxon>Eukaryota</taxon>
        <taxon>Metazoa</taxon>
        <taxon>Ecdysozoa</taxon>
        <taxon>Arthropoda</taxon>
        <taxon>Chelicerata</taxon>
        <taxon>Arachnida</taxon>
        <taxon>Acari</taxon>
        <taxon>Acariformes</taxon>
        <taxon>Sarcoptiformes</taxon>
        <taxon>Astigmata</taxon>
        <taxon>Psoroptidia</taxon>
        <taxon>Analgoidea</taxon>
        <taxon>Pyroglyphidae</taxon>
        <taxon>Dermatophagoidinae</taxon>
        <taxon>Dermatophagoides</taxon>
    </lineage>
</organism>
<feature type="signal peptide" evidence="1">
    <location>
        <begin position="1"/>
        <end position="17"/>
    </location>
</feature>
<name>A0A6P6YBC5_DERPT</name>
<accession>A0A6P6YBC5</accession>
<dbReference type="Proteomes" id="UP000515146">
    <property type="component" value="Unplaced"/>
</dbReference>
<gene>
    <name evidence="3" type="primary">LOC113796571</name>
</gene>
<protein>
    <submittedName>
        <fullName evidence="3">Calphotin-like isoform X2</fullName>
    </submittedName>
</protein>
<reference evidence="3" key="1">
    <citation type="submission" date="2025-08" db="UniProtKB">
        <authorList>
            <consortium name="RefSeq"/>
        </authorList>
    </citation>
    <scope>IDENTIFICATION</scope>
    <source>
        <strain evidence="3">Airmid</strain>
    </source>
</reference>
<feature type="chain" id="PRO_5027938859" evidence="1">
    <location>
        <begin position="18"/>
        <end position="386"/>
    </location>
</feature>
<evidence type="ECO:0000313" key="3">
    <source>
        <dbReference type="RefSeq" id="XP_027202672.1"/>
    </source>
</evidence>
<dbReference type="OMA" id="HYCPSTV"/>
<dbReference type="AlphaFoldDB" id="A0A6P6YBC5"/>
<proteinExistence type="predicted"/>
<keyword evidence="1" id="KW-0732">Signal</keyword>
<keyword evidence="2" id="KW-1185">Reference proteome</keyword>
<evidence type="ECO:0000313" key="2">
    <source>
        <dbReference type="Proteomes" id="UP000515146"/>
    </source>
</evidence>
<dbReference type="RefSeq" id="XP_027202672.1">
    <property type="nucleotide sequence ID" value="XM_027346871.1"/>
</dbReference>
<sequence>MFKQILIISVLVSVTIADNYGGRKTISGYGAALASRPSYAVAGPSLVAARPALAIAARPAFAVAARPAFAAAAPAFVAAAPALAAAPAFAAAAGPILAAPAPAFTAAAAAPAFFANAAPVASYGTSGPAIVSAAIQSRHNIQYYDVPTSRQITPISIDIGANVIPVSMVFRSASSQLSVEQNHLNQGGSVQETASQDEPHVLRHTVHKPILQEVREVIVPMRRIQQEIQPVQEEVQTLIARGRQQATQVATVVAAPVATVAAAPVAAAPVATVAAAPVATVAAAPVTTVAAAPVATVAAAPAAATIAAGPALATGPAFLIAGPAFTTGQTFATGPALAAAAAPTLVAAGPAQFTGFLAPNSGFATLGHHQKFLAAPGLTGNIKFKK</sequence>